<keyword evidence="2" id="KW-0472">Membrane</keyword>
<evidence type="ECO:0000256" key="1">
    <source>
        <dbReference type="SAM" id="MobiDB-lite"/>
    </source>
</evidence>
<keyword evidence="2" id="KW-0812">Transmembrane</keyword>
<dbReference type="GeneID" id="17256832"/>
<feature type="transmembrane region" description="Helical" evidence="2">
    <location>
        <begin position="175"/>
        <end position="203"/>
    </location>
</feature>
<evidence type="ECO:0000256" key="2">
    <source>
        <dbReference type="SAM" id="Phobius"/>
    </source>
</evidence>
<dbReference type="KEGG" id="ehx:EMIHUDRAFT_437797"/>
<dbReference type="PaxDb" id="2903-EOD10633"/>
<dbReference type="AlphaFoldDB" id="A0A0D3K4D5"/>
<dbReference type="Proteomes" id="UP000013827">
    <property type="component" value="Unassembled WGS sequence"/>
</dbReference>
<dbReference type="RefSeq" id="XP_005763062.1">
    <property type="nucleotide sequence ID" value="XM_005763005.1"/>
</dbReference>
<feature type="transmembrane region" description="Helical" evidence="2">
    <location>
        <begin position="136"/>
        <end position="154"/>
    </location>
</feature>
<sequence length="326" mass="34422">MLHGGDLPSLAASLALAALLSESLLAQRRLREMAASPAALLLLLSAAGMATQHLAAESACAAWLNPLAALDLHHWSGGALLAPWLGALAAAVWAGSLHPTPLGAARAVAVSAGALLLCATGRRWAPRALTPHTAALVWLLSVAHLFGCALDCSWRGGRLRRPSWRSAADFARRIAVSLAYVAPAAVLIVLASSVCLLVASSLLKLVGLRPERLRPLVLWGALHSPFWIVHVETRRSYGGHERAVVGGYGGSRPRGWRGAAATTPPPLLPLTTAEWVLPRVGYGASGRRDARREEPAAAWPSATPMRGRGKEEEEDDEMPPLEPIPL</sequence>
<dbReference type="EnsemblProtists" id="EOD30620">
    <property type="protein sequence ID" value="EOD30620"/>
    <property type="gene ID" value="EMIHUDRAFT_423940"/>
</dbReference>
<dbReference type="HOGENOM" id="CLU_853741_0_0_1"/>
<accession>A0A0D3K4D5</accession>
<feature type="transmembrane region" description="Helical" evidence="2">
    <location>
        <begin position="75"/>
        <end position="95"/>
    </location>
</feature>
<feature type="region of interest" description="Disordered" evidence="1">
    <location>
        <begin position="284"/>
        <end position="326"/>
    </location>
</feature>
<keyword evidence="2" id="KW-1133">Transmembrane helix</keyword>
<feature type="transmembrane region" description="Helical" evidence="2">
    <location>
        <begin position="107"/>
        <end position="124"/>
    </location>
</feature>
<dbReference type="RefSeq" id="XP_005783049.1">
    <property type="nucleotide sequence ID" value="XM_005782992.1"/>
</dbReference>
<feature type="compositionally biased region" description="Basic and acidic residues" evidence="1">
    <location>
        <begin position="286"/>
        <end position="295"/>
    </location>
</feature>
<evidence type="ECO:0008006" key="5">
    <source>
        <dbReference type="Google" id="ProtNLM"/>
    </source>
</evidence>
<dbReference type="EnsemblProtists" id="EOD10633">
    <property type="protein sequence ID" value="EOD10633"/>
    <property type="gene ID" value="EMIHUDRAFT_437797"/>
</dbReference>
<protein>
    <recommendedName>
        <fullName evidence="5">Mannosyltransferase</fullName>
    </recommendedName>
</protein>
<name>A0A0D3K4D5_EMIH1</name>
<proteinExistence type="predicted"/>
<evidence type="ECO:0000313" key="3">
    <source>
        <dbReference type="EnsemblProtists" id="EOD30620"/>
    </source>
</evidence>
<reference evidence="4" key="1">
    <citation type="journal article" date="2013" name="Nature">
        <title>Pan genome of the phytoplankton Emiliania underpins its global distribution.</title>
        <authorList>
            <person name="Read B.A."/>
            <person name="Kegel J."/>
            <person name="Klute M.J."/>
            <person name="Kuo A."/>
            <person name="Lefebvre S.C."/>
            <person name="Maumus F."/>
            <person name="Mayer C."/>
            <person name="Miller J."/>
            <person name="Monier A."/>
            <person name="Salamov A."/>
            <person name="Young J."/>
            <person name="Aguilar M."/>
            <person name="Claverie J.M."/>
            <person name="Frickenhaus S."/>
            <person name="Gonzalez K."/>
            <person name="Herman E.K."/>
            <person name="Lin Y.C."/>
            <person name="Napier J."/>
            <person name="Ogata H."/>
            <person name="Sarno A.F."/>
            <person name="Shmutz J."/>
            <person name="Schroeder D."/>
            <person name="de Vargas C."/>
            <person name="Verret F."/>
            <person name="von Dassow P."/>
            <person name="Valentin K."/>
            <person name="Van de Peer Y."/>
            <person name="Wheeler G."/>
            <person name="Dacks J.B."/>
            <person name="Delwiche C.F."/>
            <person name="Dyhrman S.T."/>
            <person name="Glockner G."/>
            <person name="John U."/>
            <person name="Richards T."/>
            <person name="Worden A.Z."/>
            <person name="Zhang X."/>
            <person name="Grigoriev I.V."/>
            <person name="Allen A.E."/>
            <person name="Bidle K."/>
            <person name="Borodovsky M."/>
            <person name="Bowler C."/>
            <person name="Brownlee C."/>
            <person name="Cock J.M."/>
            <person name="Elias M."/>
            <person name="Gladyshev V.N."/>
            <person name="Groth M."/>
            <person name="Guda C."/>
            <person name="Hadaegh A."/>
            <person name="Iglesias-Rodriguez M.D."/>
            <person name="Jenkins J."/>
            <person name="Jones B.M."/>
            <person name="Lawson T."/>
            <person name="Leese F."/>
            <person name="Lindquist E."/>
            <person name="Lobanov A."/>
            <person name="Lomsadze A."/>
            <person name="Malik S.B."/>
            <person name="Marsh M.E."/>
            <person name="Mackinder L."/>
            <person name="Mock T."/>
            <person name="Mueller-Roeber B."/>
            <person name="Pagarete A."/>
            <person name="Parker M."/>
            <person name="Probert I."/>
            <person name="Quesneville H."/>
            <person name="Raines C."/>
            <person name="Rensing S.A."/>
            <person name="Riano-Pachon D.M."/>
            <person name="Richier S."/>
            <person name="Rokitta S."/>
            <person name="Shiraiwa Y."/>
            <person name="Soanes D.M."/>
            <person name="van der Giezen M."/>
            <person name="Wahlund T.M."/>
            <person name="Williams B."/>
            <person name="Wilson W."/>
            <person name="Wolfe G."/>
            <person name="Wurch L.L."/>
        </authorList>
    </citation>
    <scope>NUCLEOTIDE SEQUENCE</scope>
</reference>
<evidence type="ECO:0000313" key="4">
    <source>
        <dbReference type="Proteomes" id="UP000013827"/>
    </source>
</evidence>
<feature type="transmembrane region" description="Helical" evidence="2">
    <location>
        <begin position="38"/>
        <end position="55"/>
    </location>
</feature>
<keyword evidence="4" id="KW-1185">Reference proteome</keyword>
<organism evidence="3 4">
    <name type="scientific">Emiliania huxleyi (strain CCMP1516)</name>
    <dbReference type="NCBI Taxonomy" id="280463"/>
    <lineage>
        <taxon>Eukaryota</taxon>
        <taxon>Haptista</taxon>
        <taxon>Haptophyta</taxon>
        <taxon>Prymnesiophyceae</taxon>
        <taxon>Isochrysidales</taxon>
        <taxon>Noelaerhabdaceae</taxon>
        <taxon>Emiliania</taxon>
    </lineage>
</organism>
<dbReference type="KEGG" id="ehx:EMIHUDRAFT_423940"/>
<feature type="transmembrane region" description="Helical" evidence="2">
    <location>
        <begin position="6"/>
        <end position="26"/>
    </location>
</feature>
<reference evidence="3" key="2">
    <citation type="submission" date="2024-10" db="UniProtKB">
        <authorList>
            <consortium name="EnsemblProtists"/>
        </authorList>
    </citation>
    <scope>IDENTIFICATION</scope>
</reference>
<dbReference type="GeneID" id="17275893"/>